<dbReference type="SUPFAM" id="SSF47323">
    <property type="entry name" value="Anticodon-binding domain of a subclass of class I aminoacyl-tRNA synthetases"/>
    <property type="match status" value="1"/>
</dbReference>
<evidence type="ECO:0000256" key="9">
    <source>
        <dbReference type="ARBA" id="ARBA00023146"/>
    </source>
</evidence>
<proteinExistence type="inferred from homology"/>
<dbReference type="CDD" id="cd00672">
    <property type="entry name" value="CysRS_core"/>
    <property type="match status" value="1"/>
</dbReference>
<dbReference type="InterPro" id="IPR015803">
    <property type="entry name" value="Cys-tRNA-ligase"/>
</dbReference>
<dbReference type="EMBL" id="JBGBPQ010000005">
    <property type="protein sequence ID" value="KAL1524602.1"/>
    <property type="molecule type" value="Genomic_DNA"/>
</dbReference>
<comment type="caution">
    <text evidence="13">The sequence shown here is derived from an EMBL/GenBank/DDBJ whole genome shotgun (WGS) entry which is preliminary data.</text>
</comment>
<keyword evidence="6" id="KW-0862">Zinc</keyword>
<keyword evidence="4" id="KW-0479">Metal-binding</keyword>
<reference evidence="13 14" key="1">
    <citation type="journal article" date="2024" name="Science">
        <title>Giant polyketide synthase enzymes in the biosynthesis of giant marine polyether toxins.</title>
        <authorList>
            <person name="Fallon T.R."/>
            <person name="Shende V.V."/>
            <person name="Wierzbicki I.H."/>
            <person name="Pendleton A.L."/>
            <person name="Watervoot N.F."/>
            <person name="Auber R.P."/>
            <person name="Gonzalez D.J."/>
            <person name="Wisecaver J.H."/>
            <person name="Moore B.S."/>
        </authorList>
    </citation>
    <scope>NUCLEOTIDE SEQUENCE [LARGE SCALE GENOMIC DNA]</scope>
    <source>
        <strain evidence="13 14">12B1</strain>
    </source>
</reference>
<evidence type="ECO:0000256" key="7">
    <source>
        <dbReference type="ARBA" id="ARBA00022840"/>
    </source>
</evidence>
<comment type="cofactor">
    <cofactor evidence="1">
        <name>Zn(2+)</name>
        <dbReference type="ChEBI" id="CHEBI:29105"/>
    </cofactor>
</comment>
<dbReference type="NCBIfam" id="TIGR00435">
    <property type="entry name" value="cysS"/>
    <property type="match status" value="1"/>
</dbReference>
<dbReference type="PRINTS" id="PR00983">
    <property type="entry name" value="TRNASYNTHCYS"/>
</dbReference>
<dbReference type="InterPro" id="IPR009080">
    <property type="entry name" value="tRNAsynth_Ia_anticodon-bd"/>
</dbReference>
<feature type="compositionally biased region" description="Basic and acidic residues" evidence="11">
    <location>
        <begin position="332"/>
        <end position="343"/>
    </location>
</feature>
<keyword evidence="3" id="KW-0436">Ligase</keyword>
<feature type="region of interest" description="Disordered" evidence="11">
    <location>
        <begin position="324"/>
        <end position="343"/>
    </location>
</feature>
<dbReference type="PANTHER" id="PTHR10890">
    <property type="entry name" value="CYSTEINYL-TRNA SYNTHETASE"/>
    <property type="match status" value="1"/>
</dbReference>
<keyword evidence="9" id="KW-0030">Aminoacyl-tRNA synthetase</keyword>
<dbReference type="PANTHER" id="PTHR10890:SF3">
    <property type="entry name" value="CYSTEINE--TRNA LIGASE, CYTOPLASMIC"/>
    <property type="match status" value="1"/>
</dbReference>
<evidence type="ECO:0000256" key="10">
    <source>
        <dbReference type="ARBA" id="ARBA00031499"/>
    </source>
</evidence>
<evidence type="ECO:0000256" key="5">
    <source>
        <dbReference type="ARBA" id="ARBA00022741"/>
    </source>
</evidence>
<dbReference type="AlphaFoldDB" id="A0AB34JUA8"/>
<dbReference type="GO" id="GO:0006423">
    <property type="term" value="P:cysteinyl-tRNA aminoacylation"/>
    <property type="evidence" value="ECO:0007669"/>
    <property type="project" value="InterPro"/>
</dbReference>
<keyword evidence="5" id="KW-0547">Nucleotide-binding</keyword>
<dbReference type="Gene3D" id="3.40.50.620">
    <property type="entry name" value="HUPs"/>
    <property type="match status" value="2"/>
</dbReference>
<feature type="domain" description="tRNA synthetases class I catalytic" evidence="12">
    <location>
        <begin position="65"/>
        <end position="481"/>
    </location>
</feature>
<dbReference type="GO" id="GO:0004817">
    <property type="term" value="F:cysteine-tRNA ligase activity"/>
    <property type="evidence" value="ECO:0007669"/>
    <property type="project" value="UniProtKB-EC"/>
</dbReference>
<organism evidence="13 14">
    <name type="scientific">Prymnesium parvum</name>
    <name type="common">Toxic golden alga</name>
    <dbReference type="NCBI Taxonomy" id="97485"/>
    <lineage>
        <taxon>Eukaryota</taxon>
        <taxon>Haptista</taxon>
        <taxon>Haptophyta</taxon>
        <taxon>Prymnesiophyceae</taxon>
        <taxon>Prymnesiales</taxon>
        <taxon>Prymnesiaceae</taxon>
        <taxon>Prymnesium</taxon>
    </lineage>
</organism>
<dbReference type="HAMAP" id="MF_00041">
    <property type="entry name" value="Cys_tRNA_synth"/>
    <property type="match status" value="1"/>
</dbReference>
<dbReference type="GO" id="GO:0046872">
    <property type="term" value="F:metal ion binding"/>
    <property type="evidence" value="ECO:0007669"/>
    <property type="project" value="UniProtKB-KW"/>
</dbReference>
<evidence type="ECO:0000256" key="8">
    <source>
        <dbReference type="ARBA" id="ARBA00022917"/>
    </source>
</evidence>
<evidence type="ECO:0000256" key="6">
    <source>
        <dbReference type="ARBA" id="ARBA00022833"/>
    </source>
</evidence>
<dbReference type="GO" id="GO:0005737">
    <property type="term" value="C:cytoplasm"/>
    <property type="evidence" value="ECO:0007669"/>
    <property type="project" value="TreeGrafter"/>
</dbReference>
<dbReference type="EC" id="6.1.1.16" evidence="2"/>
<dbReference type="SUPFAM" id="SSF52374">
    <property type="entry name" value="Nucleotidylyl transferase"/>
    <property type="match status" value="1"/>
</dbReference>
<name>A0AB34JUA8_PRYPA</name>
<evidence type="ECO:0000256" key="11">
    <source>
        <dbReference type="SAM" id="MobiDB-lite"/>
    </source>
</evidence>
<dbReference type="InterPro" id="IPR014729">
    <property type="entry name" value="Rossmann-like_a/b/a_fold"/>
</dbReference>
<keyword evidence="14" id="KW-1185">Reference proteome</keyword>
<accession>A0AB34JUA8</accession>
<dbReference type="InterPro" id="IPR032678">
    <property type="entry name" value="tRNA-synt_1_cat_dom"/>
</dbReference>
<keyword evidence="8" id="KW-0648">Protein biosynthesis</keyword>
<dbReference type="Pfam" id="PF01406">
    <property type="entry name" value="tRNA-synt_1e"/>
    <property type="match status" value="1"/>
</dbReference>
<dbReference type="GO" id="GO:0005524">
    <property type="term" value="F:ATP binding"/>
    <property type="evidence" value="ECO:0007669"/>
    <property type="project" value="UniProtKB-KW"/>
</dbReference>
<sequence>MSPMTVPRLYRTCTSSVPMAPHVPPWLGEPTCKGAHPAWYPPVARDQRVTGLRVRNTLTGEKELFVPKEGNRVMWYTCGPTVYDSCHMGHARAYLTMDIMRRILEDYFHYEVFLQVNVTDIDDKIIKRARQNKLLADYVAEALPAERVFADVREAVEKLGVKMAAKLQELQTPKADKREEDERAELLEQHRQKMAKFEETKAAVEGMIGAGNASQPLVGLAAEPLAEALDAEKGAAITQQEIFNQHGRKYELEFIQDMEALSVRLPDALTRVTEYVPQIVSFVEDIVAKGLAYESNGSVYMDITAFRAAGHAYPKLDPSKAKATAAEMAESEGTHKAASGEKRDASDFALWKKSKGGEPSWESPWGAGRPGWHIECSVMASDLLGSSMDVHAGGRDLKFPHHDNELCQSEAHHGCAQWVNYFWHFGHLHIKGLKMSKSLKNFITIREALERDSARQIRLMFLLQAWDKPMDYSDQTIDDAKAKEKRLESFFGMVKAVLRDAWLSKPTSWTPLERALSERLLVLQAETHGCLTDNFDTAGAMASLLSITDEAFTYKMKVEKEGRSPDALLLKRAAMYVTKLLRIFGVATQDDFGFPLSAGGGSYEADVAPFVETIVRFRDEVRTHAKASTPPQSSLLAMCDHLRDYKMVDLGVKVMDGDGAGAWELADASKLRKERELKEQEQADRAAEKVGNKLAVKLEEYSKAVVASMPPAQMVRQPQFATQYGGFDAQGKPTTDASGEALSKAAAKNLDKLWQKQQKEHEKYLESLKKTPELLSNLKTELEARRVEAEKLVGKDSVLSDQMRDKLKLTLDKVASSVPVDME</sequence>
<dbReference type="Proteomes" id="UP001515480">
    <property type="component" value="Unassembled WGS sequence"/>
</dbReference>
<dbReference type="InterPro" id="IPR024909">
    <property type="entry name" value="Cys-tRNA/MSH_ligase"/>
</dbReference>
<evidence type="ECO:0000256" key="1">
    <source>
        <dbReference type="ARBA" id="ARBA00001947"/>
    </source>
</evidence>
<keyword evidence="7" id="KW-0067">ATP-binding</keyword>
<protein>
    <recommendedName>
        <fullName evidence="2">cysteine--tRNA ligase</fullName>
        <ecNumber evidence="2">6.1.1.16</ecNumber>
    </recommendedName>
    <alternativeName>
        <fullName evidence="10">Cysteinyl-tRNA synthetase</fullName>
    </alternativeName>
</protein>
<evidence type="ECO:0000256" key="2">
    <source>
        <dbReference type="ARBA" id="ARBA00012832"/>
    </source>
</evidence>
<evidence type="ECO:0000313" key="14">
    <source>
        <dbReference type="Proteomes" id="UP001515480"/>
    </source>
</evidence>
<evidence type="ECO:0000259" key="12">
    <source>
        <dbReference type="Pfam" id="PF01406"/>
    </source>
</evidence>
<evidence type="ECO:0000256" key="3">
    <source>
        <dbReference type="ARBA" id="ARBA00022598"/>
    </source>
</evidence>
<gene>
    <name evidence="13" type="ORF">AB1Y20_019491</name>
</gene>
<evidence type="ECO:0000256" key="4">
    <source>
        <dbReference type="ARBA" id="ARBA00022723"/>
    </source>
</evidence>
<evidence type="ECO:0000313" key="13">
    <source>
        <dbReference type="EMBL" id="KAL1524602.1"/>
    </source>
</evidence>